<dbReference type="SMART" id="SM00470">
    <property type="entry name" value="ParB"/>
    <property type="match status" value="1"/>
</dbReference>
<feature type="compositionally biased region" description="Low complexity" evidence="1">
    <location>
        <begin position="583"/>
        <end position="604"/>
    </location>
</feature>
<dbReference type="GO" id="GO:0005694">
    <property type="term" value="C:chromosome"/>
    <property type="evidence" value="ECO:0007669"/>
    <property type="project" value="TreeGrafter"/>
</dbReference>
<evidence type="ECO:0000313" key="4">
    <source>
        <dbReference type="Proteomes" id="UP000660611"/>
    </source>
</evidence>
<dbReference type="PANTHER" id="PTHR33375">
    <property type="entry name" value="CHROMOSOME-PARTITIONING PROTEIN PARB-RELATED"/>
    <property type="match status" value="1"/>
</dbReference>
<dbReference type="Gene3D" id="1.10.10.2830">
    <property type="match status" value="1"/>
</dbReference>
<feature type="compositionally biased region" description="Polar residues" evidence="1">
    <location>
        <begin position="332"/>
        <end position="344"/>
    </location>
</feature>
<dbReference type="SUPFAM" id="SSF110849">
    <property type="entry name" value="ParB/Sulfiredoxin"/>
    <property type="match status" value="1"/>
</dbReference>
<dbReference type="RefSeq" id="WP_203854502.1">
    <property type="nucleotide sequence ID" value="NZ_BAAAVW010000030.1"/>
</dbReference>
<dbReference type="InterPro" id="IPR050336">
    <property type="entry name" value="Chromosome_partition/occlusion"/>
</dbReference>
<dbReference type="EMBL" id="BONQ01000198">
    <property type="protein sequence ID" value="GIG52903.1"/>
    <property type="molecule type" value="Genomic_DNA"/>
</dbReference>
<dbReference type="Pfam" id="PF02195">
    <property type="entry name" value="ParB_N"/>
    <property type="match status" value="1"/>
</dbReference>
<dbReference type="Proteomes" id="UP000660611">
    <property type="component" value="Unassembled WGS sequence"/>
</dbReference>
<feature type="compositionally biased region" description="Basic and acidic residues" evidence="1">
    <location>
        <begin position="510"/>
        <end position="519"/>
    </location>
</feature>
<evidence type="ECO:0000256" key="1">
    <source>
        <dbReference type="SAM" id="MobiDB-lite"/>
    </source>
</evidence>
<keyword evidence="4" id="KW-1185">Reference proteome</keyword>
<proteinExistence type="predicted"/>
<feature type="region of interest" description="Disordered" evidence="1">
    <location>
        <begin position="1"/>
        <end position="20"/>
    </location>
</feature>
<comment type="caution">
    <text evidence="3">The sequence shown here is derived from an EMBL/GenBank/DDBJ whole genome shotgun (WGS) entry which is preliminary data.</text>
</comment>
<organism evidence="3 4">
    <name type="scientific">Dactylosporangium siamense</name>
    <dbReference type="NCBI Taxonomy" id="685454"/>
    <lineage>
        <taxon>Bacteria</taxon>
        <taxon>Bacillati</taxon>
        <taxon>Actinomycetota</taxon>
        <taxon>Actinomycetes</taxon>
        <taxon>Micromonosporales</taxon>
        <taxon>Micromonosporaceae</taxon>
        <taxon>Dactylosporangium</taxon>
    </lineage>
</organism>
<dbReference type="SUPFAM" id="SSF109709">
    <property type="entry name" value="KorB DNA-binding domain-like"/>
    <property type="match status" value="1"/>
</dbReference>
<dbReference type="CDD" id="cd16387">
    <property type="entry name" value="ParB_N_Srx"/>
    <property type="match status" value="1"/>
</dbReference>
<gene>
    <name evidence="3" type="ORF">Dsi01nite_109440</name>
</gene>
<feature type="region of interest" description="Disordered" evidence="1">
    <location>
        <begin position="510"/>
        <end position="628"/>
    </location>
</feature>
<dbReference type="Gene3D" id="3.90.1530.10">
    <property type="entry name" value="Conserved hypothetical protein from pyrococcus furiosus pfu- 392566-001, ParB domain"/>
    <property type="match status" value="1"/>
</dbReference>
<dbReference type="PANTHER" id="PTHR33375:SF1">
    <property type="entry name" value="CHROMOSOME-PARTITIONING PROTEIN PARB-RELATED"/>
    <property type="match status" value="1"/>
</dbReference>
<dbReference type="GO" id="GO:0007059">
    <property type="term" value="P:chromosome segregation"/>
    <property type="evidence" value="ECO:0007669"/>
    <property type="project" value="TreeGrafter"/>
</dbReference>
<accession>A0A919UJP3</accession>
<evidence type="ECO:0000313" key="3">
    <source>
        <dbReference type="EMBL" id="GIG52903.1"/>
    </source>
</evidence>
<feature type="region of interest" description="Disordered" evidence="1">
    <location>
        <begin position="313"/>
        <end position="346"/>
    </location>
</feature>
<dbReference type="InterPro" id="IPR003115">
    <property type="entry name" value="ParB_N"/>
</dbReference>
<feature type="domain" description="ParB-like N-terminal" evidence="2">
    <location>
        <begin position="41"/>
        <end position="136"/>
    </location>
</feature>
<dbReference type="AlphaFoldDB" id="A0A919UJP3"/>
<evidence type="ECO:0000259" key="2">
    <source>
        <dbReference type="SMART" id="SM00470"/>
    </source>
</evidence>
<dbReference type="InterPro" id="IPR036086">
    <property type="entry name" value="ParB/Sulfiredoxin_sf"/>
</dbReference>
<sequence length="628" mass="67001">MTTTEQTNAIEGAPAVPAAEPTIAETVGATDGPPSLAVRMENVDVDRLTEHEGNAREDVEASVTGDVQFLASVKTVGVRFPLKVKEHTDGRLEVIAGHRRLCAARLTGRTRVPCFIVQADAGKEAHDYIDMLLENVYRKNFTPAEHALALFRANRSGTARPVLSQITGMKPAELKTAITAGSLSQQTRAAVAAYEWDFTQLAALKPLDDDPEAVARVAAQVRKGGDFAHAINVEVVAREQAREQLRRHQALMDKLKANGVKVIDLSTPGMVALDRLADRRNRQLTPDTHADCPGHRALRPRPDDDAVRYVCADPKANDHRPYTAPTPKTDPASGTGTATASPSGVSADPAKAAAEAAAQALLKEGRLAWKAATLTRTQWLRTYLTRKTLPDNAFRFVTQQHITCANPLSRWFGNPRAKLLADLLSMPIGSELATIEARTATAPAKRQMVIQLAVLAAAHERAIDVEQDVWRWGQLGGEVARAAAAGWLTFLGTIGYPLSAVERALAERRNYTGRDEDTNKTGAQPTTSPSSADAPPADADPQASPPADEHTPAPGDDVPATDAPAPEPTTAEPSGPEQPATPTPAETDAPDADAAAATAPVAGTNKPPRSRARRPRRTVDTDQAARAA</sequence>
<reference evidence="3" key="1">
    <citation type="submission" date="2021-01" db="EMBL/GenBank/DDBJ databases">
        <title>Whole genome shotgun sequence of Dactylosporangium siamense NBRC 106093.</title>
        <authorList>
            <person name="Komaki H."/>
            <person name="Tamura T."/>
        </authorList>
    </citation>
    <scope>NUCLEOTIDE SEQUENCE</scope>
    <source>
        <strain evidence="3">NBRC 106093</strain>
    </source>
</reference>
<name>A0A919UJP3_9ACTN</name>
<protein>
    <recommendedName>
        <fullName evidence="2">ParB-like N-terminal domain-containing protein</fullName>
    </recommendedName>
</protein>
<feature type="compositionally biased region" description="Low complexity" evidence="1">
    <location>
        <begin position="523"/>
        <end position="577"/>
    </location>
</feature>